<comment type="caution">
    <text evidence="6">The sequence shown here is derived from an EMBL/GenBank/DDBJ whole genome shotgun (WGS) entry which is preliminary data.</text>
</comment>
<dbReference type="PANTHER" id="PTHR12358">
    <property type="entry name" value="SPHINGOSINE KINASE"/>
    <property type="match status" value="1"/>
</dbReference>
<dbReference type="InterPro" id="IPR001206">
    <property type="entry name" value="Diacylglycerol_kinase_cat_dom"/>
</dbReference>
<dbReference type="InterPro" id="IPR050187">
    <property type="entry name" value="Lipid_Phosphate_FormReg"/>
</dbReference>
<evidence type="ECO:0000259" key="5">
    <source>
        <dbReference type="PROSITE" id="PS50146"/>
    </source>
</evidence>
<dbReference type="SUPFAM" id="SSF111331">
    <property type="entry name" value="NAD kinase/diacylglycerol kinase-like"/>
    <property type="match status" value="1"/>
</dbReference>
<organism evidence="6 7">
    <name type="scientific">Deinococcus aerophilus</name>
    <dbReference type="NCBI Taxonomy" id="522488"/>
    <lineage>
        <taxon>Bacteria</taxon>
        <taxon>Thermotogati</taxon>
        <taxon>Deinococcota</taxon>
        <taxon>Deinococci</taxon>
        <taxon>Deinococcales</taxon>
        <taxon>Deinococcaceae</taxon>
        <taxon>Deinococcus</taxon>
    </lineage>
</organism>
<gene>
    <name evidence="6" type="ORF">GCM10010841_13970</name>
</gene>
<dbReference type="GO" id="GO:0016301">
    <property type="term" value="F:kinase activity"/>
    <property type="evidence" value="ECO:0007669"/>
    <property type="project" value="UniProtKB-KW"/>
</dbReference>
<dbReference type="Proteomes" id="UP000661918">
    <property type="component" value="Unassembled WGS sequence"/>
</dbReference>
<dbReference type="InterPro" id="IPR016064">
    <property type="entry name" value="NAD/diacylglycerol_kinase_sf"/>
</dbReference>
<evidence type="ECO:0000313" key="7">
    <source>
        <dbReference type="Proteomes" id="UP000661918"/>
    </source>
</evidence>
<proteinExistence type="predicted"/>
<accession>A0ABQ2GPP6</accession>
<evidence type="ECO:0000256" key="3">
    <source>
        <dbReference type="ARBA" id="ARBA00022777"/>
    </source>
</evidence>
<name>A0ABQ2GPP6_9DEIO</name>
<sequence length="316" mass="33418">MTELPAGLPISAVPALAVVLNPRAGGGLALRAWPRLEAELVRRGWSFQVIREDSGAAALARVQALPSGMAVVAVGGDGTVGALLPALLSRPDTPGRPLAIVPLGTGNDFAGMLRLRPGDFRGALDRLSYQPREVDALKVTVLEGEGQGRTTVLLNGLGLGFDAAVTANMTRAPARVQGFARYAWAAVATIRELKVSGVQITLDGQEFYRGPSPIVAVMNGTRYGGGFRISPQSDPRDGRLNVVAGGPMTRLHLMELMLRVLCGAHLGRPQVHHAQGQEVTLRWDRPTPLHLDGDLHGQVSALRVHVLPGAILLLNA</sequence>
<evidence type="ECO:0000313" key="6">
    <source>
        <dbReference type="EMBL" id="GGM06980.1"/>
    </source>
</evidence>
<keyword evidence="1" id="KW-0808">Transferase</keyword>
<evidence type="ECO:0000256" key="1">
    <source>
        <dbReference type="ARBA" id="ARBA00022679"/>
    </source>
</evidence>
<dbReference type="SMART" id="SM00046">
    <property type="entry name" value="DAGKc"/>
    <property type="match status" value="1"/>
</dbReference>
<protein>
    <submittedName>
        <fullName evidence="6">Diacylglycerol kinase</fullName>
    </submittedName>
</protein>
<dbReference type="PROSITE" id="PS50146">
    <property type="entry name" value="DAGK"/>
    <property type="match status" value="1"/>
</dbReference>
<dbReference type="Pfam" id="PF00781">
    <property type="entry name" value="DAGK_cat"/>
    <property type="match status" value="1"/>
</dbReference>
<keyword evidence="2" id="KW-0547">Nucleotide-binding</keyword>
<dbReference type="InterPro" id="IPR017438">
    <property type="entry name" value="ATP-NAD_kinase_N"/>
</dbReference>
<dbReference type="Pfam" id="PF19279">
    <property type="entry name" value="YegS_C"/>
    <property type="match status" value="1"/>
</dbReference>
<dbReference type="PANTHER" id="PTHR12358:SF106">
    <property type="entry name" value="LIPID KINASE YEGS"/>
    <property type="match status" value="1"/>
</dbReference>
<keyword evidence="3 6" id="KW-0418">Kinase</keyword>
<dbReference type="Gene3D" id="3.40.50.10330">
    <property type="entry name" value="Probable inorganic polyphosphate/atp-NAD kinase, domain 1"/>
    <property type="match status" value="1"/>
</dbReference>
<evidence type="ECO:0000256" key="2">
    <source>
        <dbReference type="ARBA" id="ARBA00022741"/>
    </source>
</evidence>
<dbReference type="Gene3D" id="2.60.200.40">
    <property type="match status" value="1"/>
</dbReference>
<keyword evidence="7" id="KW-1185">Reference proteome</keyword>
<dbReference type="InterPro" id="IPR045540">
    <property type="entry name" value="YegS/DAGK_C"/>
</dbReference>
<reference evidence="7" key="1">
    <citation type="journal article" date="2019" name="Int. J. Syst. Evol. Microbiol.">
        <title>The Global Catalogue of Microorganisms (GCM) 10K type strain sequencing project: providing services to taxonomists for standard genome sequencing and annotation.</title>
        <authorList>
            <consortium name="The Broad Institute Genomics Platform"/>
            <consortium name="The Broad Institute Genome Sequencing Center for Infectious Disease"/>
            <person name="Wu L."/>
            <person name="Ma J."/>
        </authorList>
    </citation>
    <scope>NUCLEOTIDE SEQUENCE [LARGE SCALE GENOMIC DNA]</scope>
    <source>
        <strain evidence="7">JCM 15443</strain>
    </source>
</reference>
<dbReference type="RefSeq" id="WP_229752946.1">
    <property type="nucleotide sequence ID" value="NZ_BMOM01000008.1"/>
</dbReference>
<dbReference type="EMBL" id="BMOM01000008">
    <property type="protein sequence ID" value="GGM06980.1"/>
    <property type="molecule type" value="Genomic_DNA"/>
</dbReference>
<keyword evidence="4" id="KW-0067">ATP-binding</keyword>
<feature type="domain" description="DAGKc" evidence="5">
    <location>
        <begin position="11"/>
        <end position="144"/>
    </location>
</feature>
<evidence type="ECO:0000256" key="4">
    <source>
        <dbReference type="ARBA" id="ARBA00022840"/>
    </source>
</evidence>